<dbReference type="GO" id="GO:0007606">
    <property type="term" value="P:sensory perception of chemical stimulus"/>
    <property type="evidence" value="ECO:0007669"/>
    <property type="project" value="InterPro"/>
</dbReference>
<comment type="similarity">
    <text evidence="1">Belongs to the nematode receptor-like protein sre family.</text>
</comment>
<feature type="transmembrane region" description="Helical" evidence="2">
    <location>
        <begin position="114"/>
        <end position="134"/>
    </location>
</feature>
<reference evidence="4" key="1">
    <citation type="submission" date="2017-02" db="UniProtKB">
        <authorList>
            <consortium name="WormBaseParasite"/>
        </authorList>
    </citation>
    <scope>IDENTIFICATION</scope>
</reference>
<keyword evidence="3" id="KW-1185">Reference proteome</keyword>
<accession>A0A0N4Z629</accession>
<feature type="transmembrane region" description="Helical" evidence="2">
    <location>
        <begin position="149"/>
        <end position="167"/>
    </location>
</feature>
<dbReference type="AlphaFoldDB" id="A0A0N4Z629"/>
<keyword evidence="2" id="KW-0812">Transmembrane</keyword>
<evidence type="ECO:0000313" key="4">
    <source>
        <dbReference type="WBParaSite" id="PTRK_0000257200.1"/>
    </source>
</evidence>
<feature type="transmembrane region" description="Helical" evidence="2">
    <location>
        <begin position="6"/>
        <end position="26"/>
    </location>
</feature>
<sequence length="243" mass="28168">MDMILHIATVILAITSIICAYFIFAIECMKTKLHINIRVTWANLGLSCVIISLGTLIMSCNELITKNHSGTPGYIFGYIVKTYGSRLNRFAFLAVAVERILATIYFRKYIGDSFQYIGWILAFISNVLGALWFASTEFKFMPETFKNNMHLVILVPTLIIFIFVIILNHKFRKKYINSKLRDKYQIMENKETSLKFLPLILITLIVQLLGSLITRVIVQYVYHYTISSFDMETLYYSVCFFHN</sequence>
<evidence type="ECO:0000256" key="1">
    <source>
        <dbReference type="ARBA" id="ARBA00006803"/>
    </source>
</evidence>
<organism evidence="3 4">
    <name type="scientific">Parastrongyloides trichosuri</name>
    <name type="common">Possum-specific nematode worm</name>
    <dbReference type="NCBI Taxonomy" id="131310"/>
    <lineage>
        <taxon>Eukaryota</taxon>
        <taxon>Metazoa</taxon>
        <taxon>Ecdysozoa</taxon>
        <taxon>Nematoda</taxon>
        <taxon>Chromadorea</taxon>
        <taxon>Rhabditida</taxon>
        <taxon>Tylenchina</taxon>
        <taxon>Panagrolaimomorpha</taxon>
        <taxon>Strongyloidoidea</taxon>
        <taxon>Strongyloididae</taxon>
        <taxon>Parastrongyloides</taxon>
    </lineage>
</organism>
<feature type="transmembrane region" description="Helical" evidence="2">
    <location>
        <begin position="38"/>
        <end position="58"/>
    </location>
</feature>
<dbReference type="Pfam" id="PF03125">
    <property type="entry name" value="Sre"/>
    <property type="match status" value="1"/>
</dbReference>
<protein>
    <submittedName>
        <fullName evidence="4">Serpentine receptor class gamma</fullName>
    </submittedName>
</protein>
<proteinExistence type="inferred from homology"/>
<dbReference type="WBParaSite" id="PTRK_0000257200.1">
    <property type="protein sequence ID" value="PTRK_0000257200.1"/>
    <property type="gene ID" value="PTRK_0000257200"/>
</dbReference>
<dbReference type="GO" id="GO:0016020">
    <property type="term" value="C:membrane"/>
    <property type="evidence" value="ECO:0007669"/>
    <property type="project" value="InterPro"/>
</dbReference>
<evidence type="ECO:0000313" key="3">
    <source>
        <dbReference type="Proteomes" id="UP000038045"/>
    </source>
</evidence>
<feature type="transmembrane region" description="Helical" evidence="2">
    <location>
        <begin position="196"/>
        <end position="222"/>
    </location>
</feature>
<name>A0A0N4Z629_PARTI</name>
<dbReference type="InterPro" id="IPR004151">
    <property type="entry name" value="7TM_GPCR_serpentine_rcpt_Sre"/>
</dbReference>
<evidence type="ECO:0000256" key="2">
    <source>
        <dbReference type="SAM" id="Phobius"/>
    </source>
</evidence>
<keyword evidence="2" id="KW-0472">Membrane</keyword>
<dbReference type="Proteomes" id="UP000038045">
    <property type="component" value="Unplaced"/>
</dbReference>
<keyword evidence="2" id="KW-1133">Transmembrane helix</keyword>